<proteinExistence type="predicted"/>
<organism evidence="4 5">
    <name type="scientific">Anaerostipes amylophilus</name>
    <dbReference type="NCBI Taxonomy" id="2981779"/>
    <lineage>
        <taxon>Bacteria</taxon>
        <taxon>Bacillati</taxon>
        <taxon>Bacillota</taxon>
        <taxon>Clostridia</taxon>
        <taxon>Lachnospirales</taxon>
        <taxon>Lachnospiraceae</taxon>
        <taxon>Anaerostipes</taxon>
    </lineage>
</organism>
<name>A0ABV1IUH5_9FIRM</name>
<sequence>MKKRDKMKGKKGYAILALVIAISFITVLTWHNLVQASYKTKENAGSTSFPNNDKYTYVEVKGPSGTSTLKLQVTHSGSACKNYSFDNASRTLNIKQVSASNPNPYGLKLSTTSVKTTKSNSGSYSWISVKVKYTVPAHQKYNNVTYDTPSSQSHKLTKTPDHSTKEQTDFETTIGLSAYDTGVAPYKKPSDQKYYRYYDCKVTINLNKTQYKVTYKGNNGTIASADSTKNFACGSKLTFPVANRTGYTLTGWKDTANSTGTSYTTNSTICGKALTLHAQWKANQYKIHYNSNGGSGTMNDSTVTYDGSFTLPQNTFTNNGYRFLGWSKTKDGDVAAYEDQEAIKYQTASDLTLYAIWGNGQYKISFMPNGAQADAKIIPVKTGESYTIPSGLFTRKGYTFVGWAKTPDAVRADYTNGAAVSDLTDVGKTIKLYAIWKKNDGSINKTNIIHDEGMFTGDIEIEGQNGTGYSHAHTDSEYANIDKTDAPGYFTDRYR</sequence>
<reference evidence="4 5" key="1">
    <citation type="submission" date="2024-04" db="EMBL/GenBank/DDBJ databases">
        <title>Human intestinal bacterial collection.</title>
        <authorList>
            <person name="Pauvert C."/>
            <person name="Hitch T.C.A."/>
            <person name="Clavel T."/>
        </authorList>
    </citation>
    <scope>NUCLEOTIDE SEQUENCE [LARGE SCALE GENOMIC DNA]</scope>
    <source>
        <strain evidence="4 5">CLA-AA-H249</strain>
    </source>
</reference>
<dbReference type="Pfam" id="PF09479">
    <property type="entry name" value="Flg_new"/>
    <property type="match status" value="3"/>
</dbReference>
<feature type="compositionally biased region" description="Basic and acidic residues" evidence="2">
    <location>
        <begin position="158"/>
        <end position="167"/>
    </location>
</feature>
<evidence type="ECO:0000313" key="4">
    <source>
        <dbReference type="EMBL" id="MEQ2710872.1"/>
    </source>
</evidence>
<protein>
    <submittedName>
        <fullName evidence="4">InlB B-repeat-containing protein</fullName>
    </submittedName>
</protein>
<keyword evidence="3" id="KW-0472">Membrane</keyword>
<evidence type="ECO:0000313" key="5">
    <source>
        <dbReference type="Proteomes" id="UP001482154"/>
    </source>
</evidence>
<comment type="subcellular location">
    <subcellularLocation>
        <location evidence="1">Cell envelope</location>
    </subcellularLocation>
</comment>
<feature type="region of interest" description="Disordered" evidence="2">
    <location>
        <begin position="144"/>
        <end position="167"/>
    </location>
</feature>
<keyword evidence="5" id="KW-1185">Reference proteome</keyword>
<evidence type="ECO:0000256" key="1">
    <source>
        <dbReference type="ARBA" id="ARBA00004196"/>
    </source>
</evidence>
<feature type="compositionally biased region" description="Polar residues" evidence="2">
    <location>
        <begin position="144"/>
        <end position="154"/>
    </location>
</feature>
<keyword evidence="3" id="KW-0812">Transmembrane</keyword>
<accession>A0ABV1IUH5</accession>
<dbReference type="RefSeq" id="WP_349110767.1">
    <property type="nucleotide sequence ID" value="NZ_JBBNIN010000007.1"/>
</dbReference>
<dbReference type="Proteomes" id="UP001482154">
    <property type="component" value="Unassembled WGS sequence"/>
</dbReference>
<evidence type="ECO:0000256" key="2">
    <source>
        <dbReference type="SAM" id="MobiDB-lite"/>
    </source>
</evidence>
<evidence type="ECO:0000256" key="3">
    <source>
        <dbReference type="SAM" id="Phobius"/>
    </source>
</evidence>
<dbReference type="NCBIfam" id="TIGR02543">
    <property type="entry name" value="List_Bact_rpt"/>
    <property type="match status" value="1"/>
</dbReference>
<gene>
    <name evidence="4" type="ORF">AAAU51_06760</name>
</gene>
<dbReference type="EMBL" id="JBBNIN010000007">
    <property type="protein sequence ID" value="MEQ2710872.1"/>
    <property type="molecule type" value="Genomic_DNA"/>
</dbReference>
<dbReference type="InterPro" id="IPR013378">
    <property type="entry name" value="InlB-like_B-rpt"/>
</dbReference>
<dbReference type="Gene3D" id="2.60.40.4270">
    <property type="entry name" value="Listeria-Bacteroides repeat domain"/>
    <property type="match status" value="3"/>
</dbReference>
<feature type="transmembrane region" description="Helical" evidence="3">
    <location>
        <begin position="12"/>
        <end position="33"/>
    </location>
</feature>
<comment type="caution">
    <text evidence="4">The sequence shown here is derived from an EMBL/GenBank/DDBJ whole genome shotgun (WGS) entry which is preliminary data.</text>
</comment>
<dbReference type="InterPro" id="IPR042229">
    <property type="entry name" value="Listeria/Bacterioides_rpt_sf"/>
</dbReference>
<keyword evidence="3" id="KW-1133">Transmembrane helix</keyword>